<protein>
    <submittedName>
        <fullName evidence="1">Uncharacterized protein</fullName>
    </submittedName>
</protein>
<evidence type="ECO:0000313" key="1">
    <source>
        <dbReference type="EMBL" id="SVA13792.1"/>
    </source>
</evidence>
<reference evidence="1" key="1">
    <citation type="submission" date="2018-05" db="EMBL/GenBank/DDBJ databases">
        <authorList>
            <person name="Lanie J.A."/>
            <person name="Ng W.-L."/>
            <person name="Kazmierczak K.M."/>
            <person name="Andrzejewski T.M."/>
            <person name="Davidsen T.M."/>
            <person name="Wayne K.J."/>
            <person name="Tettelin H."/>
            <person name="Glass J.I."/>
            <person name="Rusch D."/>
            <person name="Podicherti R."/>
            <person name="Tsui H.-C.T."/>
            <person name="Winkler M.E."/>
        </authorList>
    </citation>
    <scope>NUCLEOTIDE SEQUENCE</scope>
</reference>
<organism evidence="1">
    <name type="scientific">marine metagenome</name>
    <dbReference type="NCBI Taxonomy" id="408172"/>
    <lineage>
        <taxon>unclassified sequences</taxon>
        <taxon>metagenomes</taxon>
        <taxon>ecological metagenomes</taxon>
    </lineage>
</organism>
<gene>
    <name evidence="1" type="ORF">METZ01_LOCUS66646</name>
</gene>
<proteinExistence type="predicted"/>
<name>A0A381TCA0_9ZZZZ</name>
<accession>A0A381TCA0</accession>
<dbReference type="AlphaFoldDB" id="A0A381TCA0"/>
<sequence>METIAKVIFKPYIPFDVFTYLQAADWLWIDKGIHFYFQCPLQKTLV</sequence>
<dbReference type="EMBL" id="UINC01004364">
    <property type="protein sequence ID" value="SVA13792.1"/>
    <property type="molecule type" value="Genomic_DNA"/>
</dbReference>